<dbReference type="AlphaFoldDB" id="A0A0A9R2V8"/>
<name>A0A0A9R2V8_ARUDO</name>
<protein>
    <submittedName>
        <fullName evidence="1">Uncharacterized protein</fullName>
    </submittedName>
</protein>
<proteinExistence type="predicted"/>
<sequence>MILGAGNFKCKQFNIIRYFMPIYFCSKGYNLNVENMKIQSQQSTIRNEAMIYPWKMSENKIHYILMDSIGLFYVFLMTNCR</sequence>
<organism evidence="1">
    <name type="scientific">Arundo donax</name>
    <name type="common">Giant reed</name>
    <name type="synonym">Donax arundinaceus</name>
    <dbReference type="NCBI Taxonomy" id="35708"/>
    <lineage>
        <taxon>Eukaryota</taxon>
        <taxon>Viridiplantae</taxon>
        <taxon>Streptophyta</taxon>
        <taxon>Embryophyta</taxon>
        <taxon>Tracheophyta</taxon>
        <taxon>Spermatophyta</taxon>
        <taxon>Magnoliopsida</taxon>
        <taxon>Liliopsida</taxon>
        <taxon>Poales</taxon>
        <taxon>Poaceae</taxon>
        <taxon>PACMAD clade</taxon>
        <taxon>Arundinoideae</taxon>
        <taxon>Arundineae</taxon>
        <taxon>Arundo</taxon>
    </lineage>
</organism>
<evidence type="ECO:0000313" key="1">
    <source>
        <dbReference type="EMBL" id="JAE27087.1"/>
    </source>
</evidence>
<dbReference type="EMBL" id="GBRH01170809">
    <property type="protein sequence ID" value="JAE27087.1"/>
    <property type="molecule type" value="Transcribed_RNA"/>
</dbReference>
<reference evidence="1" key="1">
    <citation type="submission" date="2014-09" db="EMBL/GenBank/DDBJ databases">
        <authorList>
            <person name="Magalhaes I.L.F."/>
            <person name="Oliveira U."/>
            <person name="Santos F.R."/>
            <person name="Vidigal T.H.D.A."/>
            <person name="Brescovit A.D."/>
            <person name="Santos A.J."/>
        </authorList>
    </citation>
    <scope>NUCLEOTIDE SEQUENCE</scope>
    <source>
        <tissue evidence="1">Shoot tissue taken approximately 20 cm above the soil surface</tissue>
    </source>
</reference>
<accession>A0A0A9R2V8</accession>
<reference evidence="1" key="2">
    <citation type="journal article" date="2015" name="Data Brief">
        <title>Shoot transcriptome of the giant reed, Arundo donax.</title>
        <authorList>
            <person name="Barrero R.A."/>
            <person name="Guerrero F.D."/>
            <person name="Moolhuijzen P."/>
            <person name="Goolsby J.A."/>
            <person name="Tidwell J."/>
            <person name="Bellgard S.E."/>
            <person name="Bellgard M.I."/>
        </authorList>
    </citation>
    <scope>NUCLEOTIDE SEQUENCE</scope>
    <source>
        <tissue evidence="1">Shoot tissue taken approximately 20 cm above the soil surface</tissue>
    </source>
</reference>